<dbReference type="Proteomes" id="UP000182373">
    <property type="component" value="Chromosome"/>
</dbReference>
<dbReference type="AlphaFoldDB" id="A0AAC9K8G2"/>
<gene>
    <name evidence="1" type="ORF">GbCGDNIH9_8390</name>
</gene>
<evidence type="ECO:0000313" key="1">
    <source>
        <dbReference type="EMBL" id="APH53307.1"/>
    </source>
</evidence>
<proteinExistence type="predicted"/>
<protein>
    <submittedName>
        <fullName evidence="1">Uncharacterized protein</fullName>
    </submittedName>
</protein>
<accession>A0AAC9K8G2</accession>
<evidence type="ECO:0000313" key="2">
    <source>
        <dbReference type="Proteomes" id="UP000182373"/>
    </source>
</evidence>
<sequence>MPPIPPGERSKLHLPFPHQPSIRLCNGRPPFVAAFASGVSEKSGLLYFIEGGLFYDPPLRRTSPYPGNPFLLSFQEDGRVGMLMHDKKHEC</sequence>
<reference evidence="2" key="1">
    <citation type="submission" date="2016-11" db="EMBL/GenBank/DDBJ databases">
        <title>Comparative genomic and phenotypic analysis of Granulibacter bethesdensis clinical isolates from patients with chronic granulomatous disease.</title>
        <authorList>
            <person name="Zarember K.A."/>
            <person name="Porcella S.F."/>
            <person name="Chu J."/>
            <person name="Ding L."/>
            <person name="Dahlstrom E."/>
            <person name="Barbian K."/>
            <person name="Martens C."/>
            <person name="Sykora L."/>
            <person name="Kramer S."/>
            <person name="Pettinato A.M."/>
            <person name="Hong H."/>
            <person name="Wald G."/>
            <person name="Berg L.J."/>
            <person name="Rogge L.S."/>
            <person name="Greenberg D.E."/>
            <person name="Falcone E.L."/>
            <person name="Neves J.F."/>
            <person name="Simoes M.J."/>
            <person name="Casal M."/>
            <person name="Rodriguez-Lopez F.C."/>
            <person name="Zelazny A."/>
            <person name="Gallin J.I."/>
            <person name="Holland S.M."/>
        </authorList>
    </citation>
    <scope>NUCLEOTIDE SEQUENCE [LARGE SCALE GENOMIC DNA]</scope>
    <source>
        <strain evidence="2">NIH9.1</strain>
    </source>
</reference>
<organism evidence="1 2">
    <name type="scientific">Granulibacter bethesdensis</name>
    <dbReference type="NCBI Taxonomy" id="364410"/>
    <lineage>
        <taxon>Bacteria</taxon>
        <taxon>Pseudomonadati</taxon>
        <taxon>Pseudomonadota</taxon>
        <taxon>Alphaproteobacteria</taxon>
        <taxon>Acetobacterales</taxon>
        <taxon>Acetobacteraceae</taxon>
        <taxon>Granulibacter</taxon>
    </lineage>
</organism>
<name>A0AAC9K8G2_9PROT</name>
<dbReference type="EMBL" id="CP018191">
    <property type="protein sequence ID" value="APH53307.1"/>
    <property type="molecule type" value="Genomic_DNA"/>
</dbReference>